<evidence type="ECO:0000256" key="1">
    <source>
        <dbReference type="SAM" id="Phobius"/>
    </source>
</evidence>
<sequence>MILSILKNLQKELSTFLICIAIASVMIVVSNSWWQTSLNDKQLAEADLNEARERYFTAINQKKLLKLFEDKYIHLQKMGIVGDENRLNWVDNIEKITSENKIPYLKYKIAKRQPINTAELNKNYPQIELFRSTMTLQMQLLHEGDLYTIINSLDKRAVGLFDIKSCSITRNPTQAKSLLESATDKNFSANCELNWYTMQKKSLPVFNEEEI</sequence>
<evidence type="ECO:0000313" key="2">
    <source>
        <dbReference type="EMBL" id="VAW62875.1"/>
    </source>
</evidence>
<organism evidence="2">
    <name type="scientific">hydrothermal vent metagenome</name>
    <dbReference type="NCBI Taxonomy" id="652676"/>
    <lineage>
        <taxon>unclassified sequences</taxon>
        <taxon>metagenomes</taxon>
        <taxon>ecological metagenomes</taxon>
    </lineage>
</organism>
<accession>A0A3B0X3L9</accession>
<reference evidence="2" key="1">
    <citation type="submission" date="2018-06" db="EMBL/GenBank/DDBJ databases">
        <authorList>
            <person name="Zhirakovskaya E."/>
        </authorList>
    </citation>
    <scope>NUCLEOTIDE SEQUENCE</scope>
</reference>
<protein>
    <submittedName>
        <fullName evidence="2">Uncharacterized protein</fullName>
    </submittedName>
</protein>
<feature type="transmembrane region" description="Helical" evidence="1">
    <location>
        <begin position="12"/>
        <end position="34"/>
    </location>
</feature>
<proteinExistence type="predicted"/>
<gene>
    <name evidence="2" type="ORF">MNBD_GAMMA08-2458</name>
</gene>
<dbReference type="AlphaFoldDB" id="A0A3B0X3L9"/>
<keyword evidence="1" id="KW-0812">Transmembrane</keyword>
<dbReference type="EMBL" id="UOFH01000233">
    <property type="protein sequence ID" value="VAW62875.1"/>
    <property type="molecule type" value="Genomic_DNA"/>
</dbReference>
<keyword evidence="1" id="KW-1133">Transmembrane helix</keyword>
<name>A0A3B0X3L9_9ZZZZ</name>
<keyword evidence="1" id="KW-0472">Membrane</keyword>